<name>A0A4R2RB89_9PSEU</name>
<proteinExistence type="predicted"/>
<evidence type="ECO:0000313" key="2">
    <source>
        <dbReference type="Proteomes" id="UP000294911"/>
    </source>
</evidence>
<reference evidence="1 2" key="1">
    <citation type="submission" date="2019-03" db="EMBL/GenBank/DDBJ databases">
        <title>Genomic Encyclopedia of Type Strains, Phase IV (KMG-IV): sequencing the most valuable type-strain genomes for metagenomic binning, comparative biology and taxonomic classification.</title>
        <authorList>
            <person name="Goeker M."/>
        </authorList>
    </citation>
    <scope>NUCLEOTIDE SEQUENCE [LARGE SCALE GENOMIC DNA]</scope>
    <source>
        <strain evidence="1 2">DSM 45765</strain>
    </source>
</reference>
<sequence length="116" mass="12930">MCVLALTRELAEFADAHDLGPIATVHIGDLAELGIDENLPDKTTVLARWVDVLDRIDHTLHTPSMRLNVRGWLDWLPVVVHTRYPHHKALIQPALNQPTAALLRHIATAPQRTESG</sequence>
<dbReference type="AlphaFoldDB" id="A0A4R2RB89"/>
<dbReference type="Proteomes" id="UP000294911">
    <property type="component" value="Unassembled WGS sequence"/>
</dbReference>
<gene>
    <name evidence="1" type="ORF">EV191_101921</name>
</gene>
<comment type="caution">
    <text evidence="1">The sequence shown here is derived from an EMBL/GenBank/DDBJ whole genome shotgun (WGS) entry which is preliminary data.</text>
</comment>
<protein>
    <submittedName>
        <fullName evidence="1">Uncharacterized protein</fullName>
    </submittedName>
</protein>
<evidence type="ECO:0000313" key="1">
    <source>
        <dbReference type="EMBL" id="TCP56971.1"/>
    </source>
</evidence>
<dbReference type="OrthoDB" id="3874247at2"/>
<accession>A0A4R2RB89</accession>
<dbReference type="EMBL" id="SLXQ01000001">
    <property type="protein sequence ID" value="TCP56971.1"/>
    <property type="molecule type" value="Genomic_DNA"/>
</dbReference>
<dbReference type="RefSeq" id="WP_132875502.1">
    <property type="nucleotide sequence ID" value="NZ_SLXQ01000001.1"/>
</dbReference>
<keyword evidence="2" id="KW-1185">Reference proteome</keyword>
<organism evidence="1 2">
    <name type="scientific">Tamaricihabitans halophyticus</name>
    <dbReference type="NCBI Taxonomy" id="1262583"/>
    <lineage>
        <taxon>Bacteria</taxon>
        <taxon>Bacillati</taxon>
        <taxon>Actinomycetota</taxon>
        <taxon>Actinomycetes</taxon>
        <taxon>Pseudonocardiales</taxon>
        <taxon>Pseudonocardiaceae</taxon>
        <taxon>Tamaricihabitans</taxon>
    </lineage>
</organism>